<gene>
    <name evidence="6" type="ORF">GCM10010911_39570</name>
</gene>
<dbReference type="EMBL" id="BMHP01000003">
    <property type="protein sequence ID" value="GGD77617.1"/>
    <property type="molecule type" value="Genomic_DNA"/>
</dbReference>
<dbReference type="PANTHER" id="PTHR46796">
    <property type="entry name" value="HTH-TYPE TRANSCRIPTIONAL ACTIVATOR RHAS-RELATED"/>
    <property type="match status" value="1"/>
</dbReference>
<dbReference type="SMART" id="SM00342">
    <property type="entry name" value="HTH_ARAC"/>
    <property type="match status" value="1"/>
</dbReference>
<keyword evidence="3" id="KW-0010">Activator</keyword>
<reference evidence="6" key="1">
    <citation type="journal article" date="2014" name="Int. J. Syst. Evol. Microbiol.">
        <title>Complete genome sequence of Corynebacterium casei LMG S-19264T (=DSM 44701T), isolated from a smear-ripened cheese.</title>
        <authorList>
            <consortium name="US DOE Joint Genome Institute (JGI-PGF)"/>
            <person name="Walter F."/>
            <person name="Albersmeier A."/>
            <person name="Kalinowski J."/>
            <person name="Ruckert C."/>
        </authorList>
    </citation>
    <scope>NUCLEOTIDE SEQUENCE</scope>
    <source>
        <strain evidence="6">CGMCC 1.15178</strain>
    </source>
</reference>
<accession>A0A916Z5E4</accession>
<dbReference type="Pfam" id="PF02311">
    <property type="entry name" value="AraC_binding"/>
    <property type="match status" value="1"/>
</dbReference>
<name>A0A916Z5E4_9BACL</name>
<dbReference type="Pfam" id="PF12833">
    <property type="entry name" value="HTH_18"/>
    <property type="match status" value="1"/>
</dbReference>
<protein>
    <recommendedName>
        <fullName evidence="5">HTH araC/xylS-type domain-containing protein</fullName>
    </recommendedName>
</protein>
<dbReference type="SUPFAM" id="SSF51215">
    <property type="entry name" value="Regulatory protein AraC"/>
    <property type="match status" value="1"/>
</dbReference>
<dbReference type="GO" id="GO:0003700">
    <property type="term" value="F:DNA-binding transcription factor activity"/>
    <property type="evidence" value="ECO:0007669"/>
    <property type="project" value="InterPro"/>
</dbReference>
<dbReference type="RefSeq" id="WP_188994148.1">
    <property type="nucleotide sequence ID" value="NZ_BMHP01000003.1"/>
</dbReference>
<sequence length="316" mass="36375">MDTKVITSGYKQQDRSKLSQFVVDELTNATLSEFPVHCSYRTTSLYQPTFHSHSGFELYLCVQGDGHFIAGERIHDLGVGTFTVVKPMALHLSRPDRNVPFHRYVLAVQRSYIEGLYSDDSASRFTIKQWLPGLDSDSTHTQLNARQLLSLQETLAQLEGEIQRKQACYPMIVKSLLLQLFAQLERYKSDTSEDQGGTHEQKRLIENILSYMMEHHHEPLNTERLCNQFHLSRSYLFRLFKQNTGVSINEFMVTYRMNKAKELLQGTELPITEVAATAGFQDISHFCHTFKRLSGMTPSRYRITHKPMTSSVLPLY</sequence>
<keyword evidence="4" id="KW-0804">Transcription</keyword>
<organism evidence="6 7">
    <name type="scientific">Paenibacillus nasutitermitis</name>
    <dbReference type="NCBI Taxonomy" id="1652958"/>
    <lineage>
        <taxon>Bacteria</taxon>
        <taxon>Bacillati</taxon>
        <taxon>Bacillota</taxon>
        <taxon>Bacilli</taxon>
        <taxon>Bacillales</taxon>
        <taxon>Paenibacillaceae</taxon>
        <taxon>Paenibacillus</taxon>
    </lineage>
</organism>
<dbReference type="PROSITE" id="PS01124">
    <property type="entry name" value="HTH_ARAC_FAMILY_2"/>
    <property type="match status" value="1"/>
</dbReference>
<reference evidence="6" key="2">
    <citation type="submission" date="2020-09" db="EMBL/GenBank/DDBJ databases">
        <authorList>
            <person name="Sun Q."/>
            <person name="Zhou Y."/>
        </authorList>
    </citation>
    <scope>NUCLEOTIDE SEQUENCE</scope>
    <source>
        <strain evidence="6">CGMCC 1.15178</strain>
    </source>
</reference>
<dbReference type="PRINTS" id="PR00032">
    <property type="entry name" value="HTHARAC"/>
</dbReference>
<dbReference type="InterPro" id="IPR037923">
    <property type="entry name" value="HTH-like"/>
</dbReference>
<dbReference type="InterPro" id="IPR018062">
    <property type="entry name" value="HTH_AraC-typ_CS"/>
</dbReference>
<dbReference type="InterPro" id="IPR014710">
    <property type="entry name" value="RmlC-like_jellyroll"/>
</dbReference>
<evidence type="ECO:0000313" key="6">
    <source>
        <dbReference type="EMBL" id="GGD77617.1"/>
    </source>
</evidence>
<dbReference type="Gene3D" id="2.60.120.10">
    <property type="entry name" value="Jelly Rolls"/>
    <property type="match status" value="1"/>
</dbReference>
<evidence type="ECO:0000256" key="1">
    <source>
        <dbReference type="ARBA" id="ARBA00023015"/>
    </source>
</evidence>
<evidence type="ECO:0000256" key="3">
    <source>
        <dbReference type="ARBA" id="ARBA00023159"/>
    </source>
</evidence>
<evidence type="ECO:0000256" key="4">
    <source>
        <dbReference type="ARBA" id="ARBA00023163"/>
    </source>
</evidence>
<dbReference type="Proteomes" id="UP000612456">
    <property type="component" value="Unassembled WGS sequence"/>
</dbReference>
<dbReference type="InterPro" id="IPR009057">
    <property type="entry name" value="Homeodomain-like_sf"/>
</dbReference>
<feature type="domain" description="HTH araC/xylS-type" evidence="5">
    <location>
        <begin position="206"/>
        <end position="304"/>
    </location>
</feature>
<comment type="caution">
    <text evidence="6">The sequence shown here is derived from an EMBL/GenBank/DDBJ whole genome shotgun (WGS) entry which is preliminary data.</text>
</comment>
<dbReference type="InterPro" id="IPR018060">
    <property type="entry name" value="HTH_AraC"/>
</dbReference>
<evidence type="ECO:0000259" key="5">
    <source>
        <dbReference type="PROSITE" id="PS01124"/>
    </source>
</evidence>
<keyword evidence="7" id="KW-1185">Reference proteome</keyword>
<keyword evidence="1" id="KW-0805">Transcription regulation</keyword>
<dbReference type="PROSITE" id="PS00041">
    <property type="entry name" value="HTH_ARAC_FAMILY_1"/>
    <property type="match status" value="1"/>
</dbReference>
<dbReference type="Gene3D" id="1.10.10.60">
    <property type="entry name" value="Homeodomain-like"/>
    <property type="match status" value="2"/>
</dbReference>
<dbReference type="AlphaFoldDB" id="A0A916Z5E4"/>
<evidence type="ECO:0000256" key="2">
    <source>
        <dbReference type="ARBA" id="ARBA00023125"/>
    </source>
</evidence>
<dbReference type="SUPFAM" id="SSF46689">
    <property type="entry name" value="Homeodomain-like"/>
    <property type="match status" value="2"/>
</dbReference>
<proteinExistence type="predicted"/>
<dbReference type="InterPro" id="IPR050204">
    <property type="entry name" value="AraC_XylS_family_regulators"/>
</dbReference>
<dbReference type="InterPro" id="IPR003313">
    <property type="entry name" value="AraC-bd"/>
</dbReference>
<dbReference type="GO" id="GO:0043565">
    <property type="term" value="F:sequence-specific DNA binding"/>
    <property type="evidence" value="ECO:0007669"/>
    <property type="project" value="InterPro"/>
</dbReference>
<evidence type="ECO:0000313" key="7">
    <source>
        <dbReference type="Proteomes" id="UP000612456"/>
    </source>
</evidence>
<keyword evidence="2" id="KW-0238">DNA-binding</keyword>
<dbReference type="InterPro" id="IPR020449">
    <property type="entry name" value="Tscrpt_reg_AraC-type_HTH"/>
</dbReference>